<dbReference type="RefSeq" id="WP_303492444.1">
    <property type="nucleotide sequence ID" value="NZ_JAUOPB010000005.1"/>
</dbReference>
<dbReference type="PANTHER" id="PTHR33886">
    <property type="entry name" value="UNSATURATED RHAMNOGALACTURONAN HYDROLASE (EUROFUNG)"/>
    <property type="match status" value="1"/>
</dbReference>
<keyword evidence="2" id="KW-0732">Signal</keyword>
<dbReference type="InterPro" id="IPR012341">
    <property type="entry name" value="6hp_glycosidase-like_sf"/>
</dbReference>
<dbReference type="Gene3D" id="1.50.10.10">
    <property type="match status" value="1"/>
</dbReference>
<dbReference type="InterPro" id="IPR008928">
    <property type="entry name" value="6-hairpin_glycosidase_sf"/>
</dbReference>
<sequence>MKRLLLIVLFAHLAHIPVSFANAEYQNKNVGTELSDALIQRYQPTINTMTKKGWDHSNSIILHGMEKIYANHPKPQYFAYIKAFADSYIEQDGTIHHLENELDKVHPAINALFLYEQTGEQKYAIAAKNMLDFFLGTQVAPSTFNKTPTGGYWHKNNAKYHNVMTVDGLYMVHPFLVRYGLKFNRPDLLDIATGQIILTSERTFNIKANLPYQSWDYDKNKPWAHPITGTSSEYWSRASGWFSMALVDVLEYLPKDHPRYAQVLTLFQRWASGAAAVQHPDTGLWYQVMDSYEKENNYPEISGSSMIIYSLRKGVNLGLLNKRYLEVAQRGWQGVLPFITVFEDGGPQIHSVAPPMGAQVDYSAYVAKRPISVPSKSDGHHPHAVIGVLMAASVMENESATN</sequence>
<evidence type="ECO:0000256" key="1">
    <source>
        <dbReference type="ARBA" id="ARBA00022801"/>
    </source>
</evidence>
<dbReference type="AlphaFoldDB" id="A0AAW7X4V8"/>
<dbReference type="EMBL" id="JAUOPB010000005">
    <property type="protein sequence ID" value="MDO6422439.1"/>
    <property type="molecule type" value="Genomic_DNA"/>
</dbReference>
<protein>
    <submittedName>
        <fullName evidence="3">Glycoside hydrolase family 88 protein</fullName>
    </submittedName>
</protein>
<comment type="caution">
    <text evidence="3">The sequence shown here is derived from an EMBL/GenBank/DDBJ whole genome shotgun (WGS) entry which is preliminary data.</text>
</comment>
<dbReference type="SUPFAM" id="SSF48208">
    <property type="entry name" value="Six-hairpin glycosidases"/>
    <property type="match status" value="1"/>
</dbReference>
<evidence type="ECO:0000313" key="4">
    <source>
        <dbReference type="Proteomes" id="UP001169760"/>
    </source>
</evidence>
<gene>
    <name evidence="3" type="ORF">Q4521_08130</name>
</gene>
<reference evidence="3" key="1">
    <citation type="submission" date="2023-07" db="EMBL/GenBank/DDBJ databases">
        <title>Genome content predicts the carbon catabolic preferences of heterotrophic bacteria.</title>
        <authorList>
            <person name="Gralka M."/>
        </authorList>
    </citation>
    <scope>NUCLEOTIDE SEQUENCE</scope>
    <source>
        <strain evidence="3">I3M17_2</strain>
    </source>
</reference>
<dbReference type="Pfam" id="PF07470">
    <property type="entry name" value="Glyco_hydro_88"/>
    <property type="match status" value="1"/>
</dbReference>
<name>A0AAW7X4V8_9GAMM</name>
<dbReference type="Proteomes" id="UP001169760">
    <property type="component" value="Unassembled WGS sequence"/>
</dbReference>
<accession>A0AAW7X4V8</accession>
<organism evidence="3 4">
    <name type="scientific">Saccharophagus degradans</name>
    <dbReference type="NCBI Taxonomy" id="86304"/>
    <lineage>
        <taxon>Bacteria</taxon>
        <taxon>Pseudomonadati</taxon>
        <taxon>Pseudomonadota</taxon>
        <taxon>Gammaproteobacteria</taxon>
        <taxon>Cellvibrionales</taxon>
        <taxon>Cellvibrionaceae</taxon>
        <taxon>Saccharophagus</taxon>
    </lineage>
</organism>
<dbReference type="InterPro" id="IPR052043">
    <property type="entry name" value="PolySaccharide_Degr_Enz"/>
</dbReference>
<dbReference type="PANTHER" id="PTHR33886:SF8">
    <property type="entry name" value="UNSATURATED RHAMNOGALACTURONAN HYDROLASE (EUROFUNG)"/>
    <property type="match status" value="1"/>
</dbReference>
<evidence type="ECO:0000256" key="2">
    <source>
        <dbReference type="SAM" id="SignalP"/>
    </source>
</evidence>
<keyword evidence="1 3" id="KW-0378">Hydrolase</keyword>
<feature type="chain" id="PRO_5043779096" evidence="2">
    <location>
        <begin position="22"/>
        <end position="402"/>
    </location>
</feature>
<dbReference type="GO" id="GO:0005975">
    <property type="term" value="P:carbohydrate metabolic process"/>
    <property type="evidence" value="ECO:0007669"/>
    <property type="project" value="InterPro"/>
</dbReference>
<feature type="signal peptide" evidence="2">
    <location>
        <begin position="1"/>
        <end position="21"/>
    </location>
</feature>
<dbReference type="InterPro" id="IPR010905">
    <property type="entry name" value="Glyco_hydro_88"/>
</dbReference>
<dbReference type="GO" id="GO:0016787">
    <property type="term" value="F:hydrolase activity"/>
    <property type="evidence" value="ECO:0007669"/>
    <property type="project" value="UniProtKB-KW"/>
</dbReference>
<evidence type="ECO:0000313" key="3">
    <source>
        <dbReference type="EMBL" id="MDO6422439.1"/>
    </source>
</evidence>
<proteinExistence type="predicted"/>